<dbReference type="SUPFAM" id="SSF50630">
    <property type="entry name" value="Acid proteases"/>
    <property type="match status" value="1"/>
</dbReference>
<accession>A0A8S3Q194</accession>
<dbReference type="SMART" id="SM00343">
    <property type="entry name" value="ZnF_C2HC"/>
    <property type="match status" value="1"/>
</dbReference>
<feature type="region of interest" description="Disordered" evidence="3">
    <location>
        <begin position="129"/>
        <end position="247"/>
    </location>
</feature>
<dbReference type="PROSITE" id="PS00141">
    <property type="entry name" value="ASP_PROTEASE"/>
    <property type="match status" value="1"/>
</dbReference>
<evidence type="ECO:0000259" key="4">
    <source>
        <dbReference type="PROSITE" id="PS50158"/>
    </source>
</evidence>
<dbReference type="GO" id="GO:0003676">
    <property type="term" value="F:nucleic acid binding"/>
    <property type="evidence" value="ECO:0007669"/>
    <property type="project" value="InterPro"/>
</dbReference>
<feature type="compositionally biased region" description="Low complexity" evidence="3">
    <location>
        <begin position="530"/>
        <end position="539"/>
    </location>
</feature>
<dbReference type="Gene3D" id="4.10.60.10">
    <property type="entry name" value="Zinc finger, CCHC-type"/>
    <property type="match status" value="1"/>
</dbReference>
<dbReference type="GO" id="GO:0008270">
    <property type="term" value="F:zinc ion binding"/>
    <property type="evidence" value="ECO:0007669"/>
    <property type="project" value="UniProtKB-KW"/>
</dbReference>
<feature type="region of interest" description="Disordered" evidence="3">
    <location>
        <begin position="558"/>
        <end position="582"/>
    </location>
</feature>
<feature type="domain" description="Peptidase A2" evidence="5">
    <location>
        <begin position="623"/>
        <end position="660"/>
    </location>
</feature>
<protein>
    <recommendedName>
        <fullName evidence="8">CCHC-type domain-containing protein</fullName>
    </recommendedName>
</protein>
<feature type="compositionally biased region" description="Low complexity" evidence="3">
    <location>
        <begin position="129"/>
        <end position="166"/>
    </location>
</feature>
<dbReference type="InterPro" id="IPR021109">
    <property type="entry name" value="Peptidase_aspartic_dom_sf"/>
</dbReference>
<dbReference type="AlphaFoldDB" id="A0A8S3Q194"/>
<evidence type="ECO:0008006" key="8">
    <source>
        <dbReference type="Google" id="ProtNLM"/>
    </source>
</evidence>
<feature type="compositionally biased region" description="Polar residues" evidence="3">
    <location>
        <begin position="436"/>
        <end position="448"/>
    </location>
</feature>
<feature type="compositionally biased region" description="Basic residues" evidence="3">
    <location>
        <begin position="206"/>
        <end position="217"/>
    </location>
</feature>
<dbReference type="InterPro" id="IPR001969">
    <property type="entry name" value="Aspartic_peptidase_AS"/>
</dbReference>
<feature type="compositionally biased region" description="Polar residues" evidence="3">
    <location>
        <begin position="830"/>
        <end position="845"/>
    </location>
</feature>
<dbReference type="PANTHER" id="PTHR19963">
    <property type="entry name" value="CCHC-TYPE DOMAIN-CONTAINING PROTEIN"/>
    <property type="match status" value="1"/>
</dbReference>
<dbReference type="EMBL" id="CAJPWZ010000213">
    <property type="protein sequence ID" value="CAG2188305.1"/>
    <property type="molecule type" value="Genomic_DNA"/>
</dbReference>
<evidence type="ECO:0000256" key="1">
    <source>
        <dbReference type="ARBA" id="ARBA00022801"/>
    </source>
</evidence>
<keyword evidence="1" id="KW-0378">Hydrolase</keyword>
<dbReference type="PROSITE" id="PS50175">
    <property type="entry name" value="ASP_PROT_RETROV"/>
    <property type="match status" value="1"/>
</dbReference>
<dbReference type="GO" id="GO:0004190">
    <property type="term" value="F:aspartic-type endopeptidase activity"/>
    <property type="evidence" value="ECO:0007669"/>
    <property type="project" value="InterPro"/>
</dbReference>
<dbReference type="InterPro" id="IPR048270">
    <property type="entry name" value="PNMA_C"/>
</dbReference>
<dbReference type="PROSITE" id="PS50158">
    <property type="entry name" value="ZF_CCHC"/>
    <property type="match status" value="1"/>
</dbReference>
<feature type="compositionally biased region" description="Polar residues" evidence="3">
    <location>
        <begin position="502"/>
        <end position="511"/>
    </location>
</feature>
<dbReference type="Gene3D" id="2.40.70.10">
    <property type="entry name" value="Acid Proteases"/>
    <property type="match status" value="1"/>
</dbReference>
<evidence type="ECO:0000256" key="2">
    <source>
        <dbReference type="PROSITE-ProRule" id="PRU00047"/>
    </source>
</evidence>
<dbReference type="InterPro" id="IPR001995">
    <property type="entry name" value="Peptidase_A2_cat"/>
</dbReference>
<keyword evidence="2" id="KW-0862">Zinc</keyword>
<evidence type="ECO:0000313" key="6">
    <source>
        <dbReference type="EMBL" id="CAG2188305.1"/>
    </source>
</evidence>
<comment type="caution">
    <text evidence="6">The sequence shown here is derived from an EMBL/GenBank/DDBJ whole genome shotgun (WGS) entry which is preliminary data.</text>
</comment>
<proteinExistence type="predicted"/>
<keyword evidence="2" id="KW-0863">Zinc-finger</keyword>
<feature type="region of interest" description="Disordered" evidence="3">
    <location>
        <begin position="424"/>
        <end position="543"/>
    </location>
</feature>
<evidence type="ECO:0000256" key="3">
    <source>
        <dbReference type="SAM" id="MobiDB-lite"/>
    </source>
</evidence>
<dbReference type="InterPro" id="IPR036875">
    <property type="entry name" value="Znf_CCHC_sf"/>
</dbReference>
<feature type="compositionally biased region" description="Basic residues" evidence="3">
    <location>
        <begin position="171"/>
        <end position="189"/>
    </location>
</feature>
<sequence length="1054" mass="117872">MDIDIAGPIIDAIVKKQSVILKLDEQILENTSDEDIEVEITDADEYNLDLETNLRRYKKLAQTVTRTCTELSHESIPNTRPVMNMHEVNSETRPGTAHSGYYGVAPHLPVYQQPQQQQQLYNNQPLPQQQQQLYSNQQRAQLQDQRSISSFSSCSNSDSDSSSTTSGVVYRRSRHRSRSNKTHSRHSTSSRHVSPVEEEVSDHPSPHHKSSGKKHVNRKSDRHGQSDTDGHHTSSNRHRAKPAPMKQDKKFFFSVPKNLKYTGKGNWKAFYTKFTGYAEAAGWTDKQKREQLCWCLEDKASDFYTVLLESNKDIAFSAVVTKMVKRFGFQEPQETSQIQFQTITQKKEESLEDWADRVLSLATQSFKDLSEEYMTKQAVMKFCQGCNDPEAGQHACGFKPVSVENAIDIIKWFQHSRKAVQAHIAQGKTPEVKQASAPTPTAQVSDTPSVHGVGSSKSAIDTRVSQMEQQLRQQREEQQQSMQQMQSLLSSMATLTEEMRQSNRSSGTSPSRDYRSDNTSRGRGQGRRGGYNNRAGNRRTQTPDGACFYCHEQGHFKRDCPKLNNSPGSKPPTQNKQTERKSVTMNVPEDQVTERPSNGFTVVGTIGTAQLLRVQVQIQDKLVTALIDTGSEVTIMQDKVFDSLKEKPYVIKETLMHGAGREMQMTCRITNPTLFSIQDLLFNHNLYIAPIDCEMLLGHDFLASNNVILNIGQGYMSINDKTVKLVLGGETPSAQPSVSRITIPSSVVVPPNSVMRMNCTVPVQDNDFVIEPNSKTTLLIPRSVCAKGQSPVVCFMNVTDNPVRLQGGIEVAEAHAVTIIESMDDPQELSVGTCSTSKQGTSQKGTPPKQEDLPDHLQELFTTSSQDLTTDQKSKLRTLLYTYSDVFARTEFDLDEAVPLARKRKQKPRLLKRVATAMMMLFETPEKVSTLEQPAVPVESAVMEDCCHTSSLNSIEPKASQSSEECDLPPFSTGMELIFTPSTARIVMDDSSDCVVAAIAQEEGITISGFSEEDIKTGQESDLDLMFILPYLKDGCEPISNDLFWHHQQPRVTG</sequence>
<gene>
    <name evidence="6" type="ORF">MEDL_3736</name>
</gene>
<feature type="compositionally biased region" description="Basic and acidic residues" evidence="3">
    <location>
        <begin position="218"/>
        <end position="232"/>
    </location>
</feature>
<keyword evidence="7" id="KW-1185">Reference proteome</keyword>
<dbReference type="Proteomes" id="UP000683360">
    <property type="component" value="Unassembled WGS sequence"/>
</dbReference>
<dbReference type="CDD" id="cd00303">
    <property type="entry name" value="retropepsin_like"/>
    <property type="match status" value="1"/>
</dbReference>
<dbReference type="SUPFAM" id="SSF57756">
    <property type="entry name" value="Retrovirus zinc finger-like domains"/>
    <property type="match status" value="1"/>
</dbReference>
<feature type="domain" description="CCHC-type" evidence="4">
    <location>
        <begin position="547"/>
        <end position="562"/>
    </location>
</feature>
<feature type="compositionally biased region" description="Low complexity" evidence="3">
    <location>
        <begin position="479"/>
        <end position="491"/>
    </location>
</feature>
<feature type="compositionally biased region" description="Polar residues" evidence="3">
    <location>
        <begin position="563"/>
        <end position="576"/>
    </location>
</feature>
<feature type="region of interest" description="Disordered" evidence="3">
    <location>
        <begin position="828"/>
        <end position="853"/>
    </location>
</feature>
<name>A0A8S3Q194_MYTED</name>
<dbReference type="Pfam" id="PF14893">
    <property type="entry name" value="PNMA"/>
    <property type="match status" value="1"/>
</dbReference>
<dbReference type="Pfam" id="PF13975">
    <property type="entry name" value="gag-asp_proteas"/>
    <property type="match status" value="1"/>
</dbReference>
<keyword evidence="2" id="KW-0479">Metal-binding</keyword>
<dbReference type="OrthoDB" id="6160297at2759"/>
<reference evidence="6" key="1">
    <citation type="submission" date="2021-03" db="EMBL/GenBank/DDBJ databases">
        <authorList>
            <person name="Bekaert M."/>
        </authorList>
    </citation>
    <scope>NUCLEOTIDE SEQUENCE</scope>
</reference>
<evidence type="ECO:0000313" key="7">
    <source>
        <dbReference type="Proteomes" id="UP000683360"/>
    </source>
</evidence>
<dbReference type="InterPro" id="IPR001878">
    <property type="entry name" value="Znf_CCHC"/>
</dbReference>
<organism evidence="6 7">
    <name type="scientific">Mytilus edulis</name>
    <name type="common">Blue mussel</name>
    <dbReference type="NCBI Taxonomy" id="6550"/>
    <lineage>
        <taxon>Eukaryota</taxon>
        <taxon>Metazoa</taxon>
        <taxon>Spiralia</taxon>
        <taxon>Lophotrochozoa</taxon>
        <taxon>Mollusca</taxon>
        <taxon>Bivalvia</taxon>
        <taxon>Autobranchia</taxon>
        <taxon>Pteriomorphia</taxon>
        <taxon>Mytilida</taxon>
        <taxon>Mytiloidea</taxon>
        <taxon>Mytilidae</taxon>
        <taxon>Mytilinae</taxon>
        <taxon>Mytilus</taxon>
    </lineage>
</organism>
<evidence type="ECO:0000259" key="5">
    <source>
        <dbReference type="PROSITE" id="PS50175"/>
    </source>
</evidence>
<dbReference type="PANTHER" id="PTHR19963:SF30">
    <property type="entry name" value="ENDONUCLEASE_EXONUCLEASE_PHOSPHATASE DOMAIN-CONTAINING PROTEIN"/>
    <property type="match status" value="1"/>
</dbReference>
<dbReference type="GO" id="GO:0006508">
    <property type="term" value="P:proteolysis"/>
    <property type="evidence" value="ECO:0007669"/>
    <property type="project" value="InterPro"/>
</dbReference>